<name>A0A9D1HQD2_9FIRM</name>
<dbReference type="InterPro" id="IPR001059">
    <property type="entry name" value="Transl_elong_P/YeiP_cen"/>
</dbReference>
<dbReference type="GO" id="GO:0005829">
    <property type="term" value="C:cytosol"/>
    <property type="evidence" value="ECO:0007669"/>
    <property type="project" value="UniProtKB-ARBA"/>
</dbReference>
<dbReference type="SUPFAM" id="SSF50249">
    <property type="entry name" value="Nucleic acid-binding proteins"/>
    <property type="match status" value="2"/>
</dbReference>
<evidence type="ECO:0000256" key="4">
    <source>
        <dbReference type="ARBA" id="ARBA00022490"/>
    </source>
</evidence>
<dbReference type="FunFam" id="2.40.50.140:FF:000004">
    <property type="entry name" value="Elongation factor P"/>
    <property type="match status" value="1"/>
</dbReference>
<evidence type="ECO:0000256" key="10">
    <source>
        <dbReference type="RuleBase" id="RU004389"/>
    </source>
</evidence>
<dbReference type="NCBIfam" id="TIGR00038">
    <property type="entry name" value="efp"/>
    <property type="match status" value="1"/>
</dbReference>
<evidence type="ECO:0000259" key="11">
    <source>
        <dbReference type="SMART" id="SM00841"/>
    </source>
</evidence>
<dbReference type="InterPro" id="IPR015365">
    <property type="entry name" value="Elong-fact-P_C"/>
</dbReference>
<comment type="caution">
    <text evidence="13">The sequence shown here is derived from an EMBL/GenBank/DDBJ whole genome shotgun (WGS) entry which is preliminary data.</text>
</comment>
<comment type="pathway">
    <text evidence="2 8">Protein biosynthesis; polypeptide chain elongation.</text>
</comment>
<dbReference type="PANTHER" id="PTHR30053">
    <property type="entry name" value="ELONGATION FACTOR P"/>
    <property type="match status" value="1"/>
</dbReference>
<dbReference type="FunFam" id="2.30.30.30:FF:000003">
    <property type="entry name" value="Elongation factor P"/>
    <property type="match status" value="1"/>
</dbReference>
<dbReference type="InterPro" id="IPR008991">
    <property type="entry name" value="Translation_prot_SH3-like_sf"/>
</dbReference>
<dbReference type="Proteomes" id="UP000824175">
    <property type="component" value="Unassembled WGS sequence"/>
</dbReference>
<dbReference type="HAMAP" id="MF_00141">
    <property type="entry name" value="EF_P"/>
    <property type="match status" value="1"/>
</dbReference>
<dbReference type="GO" id="GO:0003746">
    <property type="term" value="F:translation elongation factor activity"/>
    <property type="evidence" value="ECO:0007669"/>
    <property type="project" value="UniProtKB-UniRule"/>
</dbReference>
<reference evidence="13" key="1">
    <citation type="submission" date="2020-10" db="EMBL/GenBank/DDBJ databases">
        <authorList>
            <person name="Gilroy R."/>
        </authorList>
    </citation>
    <scope>NUCLEOTIDE SEQUENCE</scope>
    <source>
        <strain evidence="13">CHK195-11698</strain>
    </source>
</reference>
<dbReference type="InterPro" id="IPR011768">
    <property type="entry name" value="Transl_elongation_fac_P"/>
</dbReference>
<evidence type="ECO:0000256" key="6">
    <source>
        <dbReference type="ARBA" id="ARBA00022917"/>
    </source>
</evidence>
<dbReference type="Pfam" id="PF01132">
    <property type="entry name" value="EFP"/>
    <property type="match status" value="1"/>
</dbReference>
<keyword evidence="4 8" id="KW-0963">Cytoplasm</keyword>
<evidence type="ECO:0000313" key="13">
    <source>
        <dbReference type="EMBL" id="HIU14281.1"/>
    </source>
</evidence>
<reference evidence="13" key="2">
    <citation type="journal article" date="2021" name="PeerJ">
        <title>Extensive microbial diversity within the chicken gut microbiome revealed by metagenomics and culture.</title>
        <authorList>
            <person name="Gilroy R."/>
            <person name="Ravi A."/>
            <person name="Getino M."/>
            <person name="Pursley I."/>
            <person name="Horton D.L."/>
            <person name="Alikhan N.F."/>
            <person name="Baker D."/>
            <person name="Gharbi K."/>
            <person name="Hall N."/>
            <person name="Watson M."/>
            <person name="Adriaenssens E.M."/>
            <person name="Foster-Nyarko E."/>
            <person name="Jarju S."/>
            <person name="Secka A."/>
            <person name="Antonio M."/>
            <person name="Oren A."/>
            <person name="Chaudhuri R.R."/>
            <person name="La Ragione R."/>
            <person name="Hildebrand F."/>
            <person name="Pallen M.J."/>
        </authorList>
    </citation>
    <scope>NUCLEOTIDE SEQUENCE</scope>
    <source>
        <strain evidence="13">CHK195-11698</strain>
    </source>
</reference>
<dbReference type="SMART" id="SM00841">
    <property type="entry name" value="Elong-fact-P_C"/>
    <property type="match status" value="1"/>
</dbReference>
<dbReference type="PANTHER" id="PTHR30053:SF12">
    <property type="entry name" value="ELONGATION FACTOR P (EF-P) FAMILY PROTEIN"/>
    <property type="match status" value="1"/>
</dbReference>
<proteinExistence type="inferred from homology"/>
<dbReference type="InterPro" id="IPR012340">
    <property type="entry name" value="NA-bd_OB-fold"/>
</dbReference>
<organism evidence="13 14">
    <name type="scientific">Candidatus Fimiplasma intestinipullorum</name>
    <dbReference type="NCBI Taxonomy" id="2840825"/>
    <lineage>
        <taxon>Bacteria</taxon>
        <taxon>Bacillati</taxon>
        <taxon>Bacillota</taxon>
        <taxon>Clostridia</taxon>
        <taxon>Eubacteriales</taxon>
        <taxon>Candidatus Fimiplasma</taxon>
    </lineage>
</organism>
<feature type="domain" description="Translation elongation factor P/YeiP central" evidence="12">
    <location>
        <begin position="67"/>
        <end position="121"/>
    </location>
</feature>
<dbReference type="SUPFAM" id="SSF50104">
    <property type="entry name" value="Translation proteins SH3-like domain"/>
    <property type="match status" value="1"/>
</dbReference>
<evidence type="ECO:0000256" key="7">
    <source>
        <dbReference type="ARBA" id="ARBA00025469"/>
    </source>
</evidence>
<evidence type="ECO:0000313" key="14">
    <source>
        <dbReference type="Proteomes" id="UP000824175"/>
    </source>
</evidence>
<dbReference type="PIRSF" id="PIRSF005901">
    <property type="entry name" value="EF-P"/>
    <property type="match status" value="1"/>
</dbReference>
<dbReference type="InterPro" id="IPR013852">
    <property type="entry name" value="Transl_elong_P/YeiP_CS"/>
</dbReference>
<feature type="domain" description="Elongation factor P C-terminal" evidence="11">
    <location>
        <begin position="129"/>
        <end position="184"/>
    </location>
</feature>
<dbReference type="InterPro" id="IPR013185">
    <property type="entry name" value="Transl_elong_KOW-like"/>
</dbReference>
<dbReference type="InterPro" id="IPR014722">
    <property type="entry name" value="Rib_uL2_dom2"/>
</dbReference>
<evidence type="ECO:0000256" key="1">
    <source>
        <dbReference type="ARBA" id="ARBA00004496"/>
    </source>
</evidence>
<comment type="subcellular location">
    <subcellularLocation>
        <location evidence="1 8">Cytoplasm</location>
    </subcellularLocation>
</comment>
<dbReference type="CDD" id="cd05794">
    <property type="entry name" value="S1_EF-P_repeat_2"/>
    <property type="match status" value="1"/>
</dbReference>
<evidence type="ECO:0000256" key="9">
    <source>
        <dbReference type="NCBIfam" id="TIGR00038"/>
    </source>
</evidence>
<evidence type="ECO:0000259" key="12">
    <source>
        <dbReference type="SMART" id="SM01185"/>
    </source>
</evidence>
<accession>A0A9D1HQD2</accession>
<dbReference type="AlphaFoldDB" id="A0A9D1HQD2"/>
<dbReference type="EMBL" id="DVMJ01000080">
    <property type="protein sequence ID" value="HIU14281.1"/>
    <property type="molecule type" value="Genomic_DNA"/>
</dbReference>
<gene>
    <name evidence="8 13" type="primary">efp</name>
    <name evidence="13" type="ORF">IAD15_09460</name>
</gene>
<dbReference type="InterPro" id="IPR020599">
    <property type="entry name" value="Transl_elong_fac_P/YeiP"/>
</dbReference>
<evidence type="ECO:0000256" key="2">
    <source>
        <dbReference type="ARBA" id="ARBA00004815"/>
    </source>
</evidence>
<dbReference type="GO" id="GO:0043043">
    <property type="term" value="P:peptide biosynthetic process"/>
    <property type="evidence" value="ECO:0007669"/>
    <property type="project" value="InterPro"/>
</dbReference>
<keyword evidence="6 8" id="KW-0648">Protein biosynthesis</keyword>
<dbReference type="Gene3D" id="2.40.50.140">
    <property type="entry name" value="Nucleic acid-binding proteins"/>
    <property type="match status" value="2"/>
</dbReference>
<protein>
    <recommendedName>
        <fullName evidence="8 9">Elongation factor P</fullName>
        <shortName evidence="8">EF-P</shortName>
    </recommendedName>
</protein>
<comment type="function">
    <text evidence="7 8">Involved in peptide bond synthesis. Stimulates efficient translation and peptide-bond synthesis on native or reconstituted 70S ribosomes in vitro. Probably functions indirectly by altering the affinity of the ribosome for aminoacyl-tRNA, thus increasing their reactivity as acceptors for peptidyl transferase.</text>
</comment>
<dbReference type="CDD" id="cd04470">
    <property type="entry name" value="S1_EF-P_repeat_1"/>
    <property type="match status" value="1"/>
</dbReference>
<dbReference type="Pfam" id="PF08207">
    <property type="entry name" value="EFP_N"/>
    <property type="match status" value="1"/>
</dbReference>
<dbReference type="NCBIfam" id="NF001810">
    <property type="entry name" value="PRK00529.1"/>
    <property type="match status" value="1"/>
</dbReference>
<dbReference type="SMART" id="SM01185">
    <property type="entry name" value="EFP"/>
    <property type="match status" value="1"/>
</dbReference>
<evidence type="ECO:0000256" key="5">
    <source>
        <dbReference type="ARBA" id="ARBA00022768"/>
    </source>
</evidence>
<dbReference type="FunFam" id="2.40.50.140:FF:000009">
    <property type="entry name" value="Elongation factor P"/>
    <property type="match status" value="1"/>
</dbReference>
<keyword evidence="5 8" id="KW-0251">Elongation factor</keyword>
<evidence type="ECO:0000256" key="3">
    <source>
        <dbReference type="ARBA" id="ARBA00009479"/>
    </source>
</evidence>
<dbReference type="Gene3D" id="2.30.30.30">
    <property type="match status" value="1"/>
</dbReference>
<sequence length="185" mass="20495">MISVTELRPGMSFQLDGNLYTVIEANHNKTARSAANVRVKMKNLRSGGITERTFGGSEKVARAHIEKRKMQYLYDAGGSLVFMDNETYDQIEIPSENLKWEMNFLKESDEVEITSYEGEVLGVQLPVNVPFKVIEAEQAVKGDTATGAQKNAVIETGFQIKVPLFIDEGETVIVSTVDGKYVGRA</sequence>
<dbReference type="Pfam" id="PF09285">
    <property type="entry name" value="Elong-fact-P_C"/>
    <property type="match status" value="1"/>
</dbReference>
<dbReference type="PROSITE" id="PS01275">
    <property type="entry name" value="EFP"/>
    <property type="match status" value="1"/>
</dbReference>
<evidence type="ECO:0000256" key="8">
    <source>
        <dbReference type="HAMAP-Rule" id="MF_00141"/>
    </source>
</evidence>
<comment type="similarity">
    <text evidence="3 8 10">Belongs to the elongation factor P family.</text>
</comment>